<comment type="similarity">
    <text evidence="1">Belongs to the IST1 family.</text>
</comment>
<dbReference type="InterPro" id="IPR005061">
    <property type="entry name" value="Ist1"/>
</dbReference>
<dbReference type="Pfam" id="PF03398">
    <property type="entry name" value="Ist1"/>
    <property type="match status" value="1"/>
</dbReference>
<feature type="region of interest" description="Disordered" evidence="2">
    <location>
        <begin position="195"/>
        <end position="219"/>
    </location>
</feature>
<dbReference type="FunFam" id="1.20.1260.60:FF:000002">
    <property type="entry name" value="Vacuolar protein sorting-associated protein IST1"/>
    <property type="match status" value="1"/>
</dbReference>
<evidence type="ECO:0000313" key="4">
    <source>
        <dbReference type="Proteomes" id="UP000007305"/>
    </source>
</evidence>
<evidence type="ECO:0008006" key="6">
    <source>
        <dbReference type="Google" id="ProtNLM"/>
    </source>
</evidence>
<dbReference type="OrthoDB" id="29853at2759"/>
<feature type="compositionally biased region" description="Polar residues" evidence="2">
    <location>
        <begin position="315"/>
        <end position="324"/>
    </location>
</feature>
<protein>
    <recommendedName>
        <fullName evidence="6">Regulator of Vps4 activity in the MVB pathway protein</fullName>
    </recommendedName>
</protein>
<dbReference type="Gramene" id="Zm00001eb011220_T002">
    <property type="protein sequence ID" value="Zm00001eb011220_P002"/>
    <property type="gene ID" value="Zm00001eb011220"/>
</dbReference>
<sequence length="540" mass="58210">MGLFGKSTSKQTAKLKSLVKLAAARLAVVRRPRLGRRSIARSDVGQLLSIGHLDRALVRAEQVIEEDNMLEALDVIELYCKILVEQTAQLEKPKECSEEIKEAAAGLMFASARCGELPELLDARAILADKFGRDFARAAKEGAHGVVDPTVALTPLSLQLVRKLSGERASVEQTRRLAKEIAAENDILLEFPESPVGIHKDGRTTSQVNSQRAGEETKNAPARTFVEESAVKTGRREGERNSVNGKVNPSLAQLSLDEKVLRESKKYPDARMAAEAAFASAKFAAMAARAAVELSRSESHGKGSTGGGYDKVPSVRTTAATEQGTAPPLSRPHKSPSPSPSWSDRSTATSVGSDAAHKGKEVVFDQSDEELDDVVWPPPQRRPSYRRTASTVGTVHASARDTGTPAAQLARPQHRRHATELSAGNAHAPGLHDALAGQRRQHVTPPYRRASTASTGRNSDAAALDDGGAYESSPYVQPPYSRMASALERSNGHIARHEEVRRMGTDARALQERVYGAAAPGQGHGPLDPERRTTSVRTRR</sequence>
<feature type="region of interest" description="Disordered" evidence="2">
    <location>
        <begin position="294"/>
        <end position="477"/>
    </location>
</feature>
<dbReference type="PANTHER" id="PTHR12161">
    <property type="entry name" value="IST1 FAMILY MEMBER"/>
    <property type="match status" value="1"/>
</dbReference>
<dbReference type="GO" id="GO:0015031">
    <property type="term" value="P:protein transport"/>
    <property type="evidence" value="ECO:0007669"/>
    <property type="project" value="InterPro"/>
</dbReference>
<dbReference type="PANTHER" id="PTHR12161:SF17">
    <property type="entry name" value="EXPRESSED PROTEIN"/>
    <property type="match status" value="1"/>
</dbReference>
<keyword evidence="5" id="KW-1267">Proteomics identification</keyword>
<evidence type="ECO:0000256" key="1">
    <source>
        <dbReference type="ARBA" id="ARBA00005536"/>
    </source>
</evidence>
<reference evidence="4" key="1">
    <citation type="submission" date="2015-12" db="EMBL/GenBank/DDBJ databases">
        <title>Update maize B73 reference genome by single molecule sequencing technologies.</title>
        <authorList>
            <consortium name="Maize Genome Sequencing Project"/>
            <person name="Ware D."/>
        </authorList>
    </citation>
    <scope>NUCLEOTIDE SEQUENCE [LARGE SCALE GENOMIC DNA]</scope>
    <source>
        <strain evidence="4">cv. B73</strain>
    </source>
</reference>
<organism evidence="3 4">
    <name type="scientific">Zea mays</name>
    <name type="common">Maize</name>
    <dbReference type="NCBI Taxonomy" id="4577"/>
    <lineage>
        <taxon>Eukaryota</taxon>
        <taxon>Viridiplantae</taxon>
        <taxon>Streptophyta</taxon>
        <taxon>Embryophyta</taxon>
        <taxon>Tracheophyta</taxon>
        <taxon>Spermatophyta</taxon>
        <taxon>Magnoliopsida</taxon>
        <taxon>Liliopsida</taxon>
        <taxon>Poales</taxon>
        <taxon>Poaceae</taxon>
        <taxon>PACMAD clade</taxon>
        <taxon>Panicoideae</taxon>
        <taxon>Andropogonodae</taxon>
        <taxon>Andropogoneae</taxon>
        <taxon>Tripsacinae</taxon>
        <taxon>Zea</taxon>
    </lineage>
</organism>
<reference evidence="3" key="3">
    <citation type="submission" date="2021-05" db="UniProtKB">
        <authorList>
            <consortium name="EnsemblPlants"/>
        </authorList>
    </citation>
    <scope>IDENTIFICATION</scope>
    <source>
        <strain evidence="3">cv. B73</strain>
    </source>
</reference>
<dbReference type="InterPro" id="IPR042277">
    <property type="entry name" value="IST1-like"/>
</dbReference>
<reference evidence="3" key="2">
    <citation type="submission" date="2019-07" db="EMBL/GenBank/DDBJ databases">
        <authorList>
            <person name="Seetharam A."/>
            <person name="Woodhouse M."/>
            <person name="Cannon E."/>
        </authorList>
    </citation>
    <scope>NUCLEOTIDE SEQUENCE [LARGE SCALE GENOMIC DNA]</scope>
    <source>
        <strain evidence="3">cv. B73</strain>
    </source>
</reference>
<dbReference type="EnsemblPlants" id="Zm00001eb011220_T002">
    <property type="protein sequence ID" value="Zm00001eb011220_P002"/>
    <property type="gene ID" value="Zm00001eb011220"/>
</dbReference>
<dbReference type="InParanoid" id="A0A804LHD8"/>
<evidence type="ECO:0007829" key="5">
    <source>
        <dbReference type="PeptideAtlas" id="A0A804LHD8"/>
    </source>
</evidence>
<dbReference type="AlphaFoldDB" id="A0A804LHD8"/>
<keyword evidence="4" id="KW-1185">Reference proteome</keyword>
<proteinExistence type="evidence at protein level"/>
<gene>
    <name evidence="3" type="primary">LOC100272798</name>
</gene>
<accession>A0A804LHD8</accession>
<name>A0A804LHD8_MAIZE</name>
<dbReference type="Gene3D" id="1.20.1260.60">
    <property type="entry name" value="Vacuolar protein sorting-associated protein Ist1"/>
    <property type="match status" value="1"/>
</dbReference>
<evidence type="ECO:0000256" key="2">
    <source>
        <dbReference type="SAM" id="MobiDB-lite"/>
    </source>
</evidence>
<feature type="region of interest" description="Disordered" evidence="2">
    <location>
        <begin position="516"/>
        <end position="540"/>
    </location>
</feature>
<dbReference type="GO" id="GO:0008104">
    <property type="term" value="P:intracellular protein localization"/>
    <property type="evidence" value="ECO:0000318"/>
    <property type="project" value="GO_Central"/>
</dbReference>
<evidence type="ECO:0000313" key="3">
    <source>
        <dbReference type="EnsemblPlants" id="Zm00001eb011220_P002"/>
    </source>
</evidence>
<dbReference type="Proteomes" id="UP000007305">
    <property type="component" value="Chromosome 1"/>
</dbReference>